<accession>A0A1I5A4B1</accession>
<dbReference type="Pfam" id="PF09931">
    <property type="entry name" value="Phage_phiJL001_Gp84_N"/>
    <property type="match status" value="1"/>
</dbReference>
<dbReference type="STRING" id="655353.SAMN04488056_101344"/>
<reference evidence="2 3" key="1">
    <citation type="submission" date="2016-10" db="EMBL/GenBank/DDBJ databases">
        <authorList>
            <person name="de Groot N.N."/>
        </authorList>
    </citation>
    <scope>NUCLEOTIDE SEQUENCE [LARGE SCALE GENOMIC DNA]</scope>
    <source>
        <strain evidence="2 3">CGMCC 1.9157</strain>
    </source>
</reference>
<evidence type="ECO:0000313" key="3">
    <source>
        <dbReference type="Proteomes" id="UP000199236"/>
    </source>
</evidence>
<organism evidence="2 3">
    <name type="scientific">Cohaesibacter marisflavi</name>
    <dbReference type="NCBI Taxonomy" id="655353"/>
    <lineage>
        <taxon>Bacteria</taxon>
        <taxon>Pseudomonadati</taxon>
        <taxon>Pseudomonadota</taxon>
        <taxon>Alphaproteobacteria</taxon>
        <taxon>Hyphomicrobiales</taxon>
        <taxon>Cohaesibacteraceae</taxon>
    </lineage>
</organism>
<protein>
    <recommendedName>
        <fullName evidence="1">Bacteriophage phiJL001 Gp84 C-terminal domain-containing protein</fullName>
    </recommendedName>
</protein>
<feature type="domain" description="Bacteriophage phiJL001 Gp84 C-terminal" evidence="1">
    <location>
        <begin position="198"/>
        <end position="277"/>
    </location>
</feature>
<name>A0A1I5A4B1_9HYPH</name>
<gene>
    <name evidence="2" type="ORF">SAMN04488056_101344</name>
</gene>
<keyword evidence="3" id="KW-1185">Reference proteome</keyword>
<dbReference type="RefSeq" id="WP_090068205.1">
    <property type="nucleotide sequence ID" value="NZ_FOVR01000001.1"/>
</dbReference>
<dbReference type="NCBIfam" id="TIGR02218">
    <property type="entry name" value="phg_TIGR02218"/>
    <property type="match status" value="1"/>
</dbReference>
<dbReference type="OrthoDB" id="1633386at2"/>
<proteinExistence type="predicted"/>
<dbReference type="InterPro" id="IPR011928">
    <property type="entry name" value="Phage_phiJL001_Gp84"/>
</dbReference>
<dbReference type="InterPro" id="IPR018964">
    <property type="entry name" value="Phage_phiJL001_Gp84_C"/>
</dbReference>
<dbReference type="Proteomes" id="UP000199236">
    <property type="component" value="Unassembled WGS sequence"/>
</dbReference>
<sequence length="297" mass="32844">MKVLSDEMKAHLQSGTTTLATCWILRRVDGFCLGFTDHDRTIELNGVSCEPDTGFTGSEIRQSDGFASDDQDISGVLTSDRITEADLMSGRYDAATIETWCVNWQSTDQCLLLRTGYLGEIKRDRQSFQAEIRSLSIDMEQEKGRVFQYRCDANVGDARCGLKLDALGLTFKGVVSGIKSQNWLVVTLETRPEAGRLSMGRLEMTSGAASGMAFDIISHQQLSESEELELWLPLHEQIAPGDGVKVSVGCDKSFSTCRKLFANQLNFRGFPHMPGNDFILTYPSLSQQSDGSPLIED</sequence>
<dbReference type="EMBL" id="FOVR01000001">
    <property type="protein sequence ID" value="SFN57381.1"/>
    <property type="molecule type" value="Genomic_DNA"/>
</dbReference>
<dbReference type="AlphaFoldDB" id="A0A1I5A4B1"/>
<evidence type="ECO:0000259" key="1">
    <source>
        <dbReference type="Pfam" id="PF09356"/>
    </source>
</evidence>
<dbReference type="Pfam" id="PF09356">
    <property type="entry name" value="Phage_BR0599"/>
    <property type="match status" value="1"/>
</dbReference>
<evidence type="ECO:0000313" key="2">
    <source>
        <dbReference type="EMBL" id="SFN57381.1"/>
    </source>
</evidence>